<sequence length="219" mass="24762">MFGLLWQKSSSAKSKKGYETHSLTKEEYFDKTNYPRTIVSLLNIVAPKKGVISNTSATINFRGVEFGASVKEARQILGKPNLHAHKGMEVDGHEILFYNSSIGSVRVTQCLHFIDGHFILGQTIIRRPTQDQYKAFAEKVLEKYDLYAEGMTLADLEAELPVCDLDRNRIELSQAFHLTINYVSGDPKAMQALESIRDQRNSKRSSAKSNFREQVANFI</sequence>
<name>A0A3M9N782_9BACT</name>
<evidence type="ECO:0000313" key="2">
    <source>
        <dbReference type="Proteomes" id="UP000271010"/>
    </source>
</evidence>
<accession>A0A3M9N782</accession>
<dbReference type="EMBL" id="RJJE01000001">
    <property type="protein sequence ID" value="RNI33235.1"/>
    <property type="molecule type" value="Genomic_DNA"/>
</dbReference>
<dbReference type="RefSeq" id="WP_123131422.1">
    <property type="nucleotide sequence ID" value="NZ_JBHMAD010000013.1"/>
</dbReference>
<dbReference type="OrthoDB" id="894007at2"/>
<comment type="caution">
    <text evidence="1">The sequence shown here is derived from an EMBL/GenBank/DDBJ whole genome shotgun (WGS) entry which is preliminary data.</text>
</comment>
<organism evidence="1 2">
    <name type="scientific">Rufibacter immobilis</name>
    <dbReference type="NCBI Taxonomy" id="1348778"/>
    <lineage>
        <taxon>Bacteria</taxon>
        <taxon>Pseudomonadati</taxon>
        <taxon>Bacteroidota</taxon>
        <taxon>Cytophagia</taxon>
        <taxon>Cytophagales</taxon>
        <taxon>Hymenobacteraceae</taxon>
        <taxon>Rufibacter</taxon>
    </lineage>
</organism>
<protein>
    <submittedName>
        <fullName evidence="1">Uncharacterized protein</fullName>
    </submittedName>
</protein>
<dbReference type="AlphaFoldDB" id="A0A3M9N782"/>
<reference evidence="1 2" key="1">
    <citation type="submission" date="2018-11" db="EMBL/GenBank/DDBJ databases">
        <title>Rufibacter latericius sp. nov., isolated from water in Baiyang Lake.</title>
        <authorList>
            <person name="Yang Y."/>
        </authorList>
    </citation>
    <scope>NUCLEOTIDE SEQUENCE [LARGE SCALE GENOMIC DNA]</scope>
    <source>
        <strain evidence="1 2">MCC P1</strain>
    </source>
</reference>
<gene>
    <name evidence="1" type="ORF">EFA69_02150</name>
</gene>
<keyword evidence="2" id="KW-1185">Reference proteome</keyword>
<dbReference type="Proteomes" id="UP000271010">
    <property type="component" value="Unassembled WGS sequence"/>
</dbReference>
<evidence type="ECO:0000313" key="1">
    <source>
        <dbReference type="EMBL" id="RNI33235.1"/>
    </source>
</evidence>
<proteinExistence type="predicted"/>